<keyword evidence="4" id="KW-0125">Carotenoid biosynthesis</keyword>
<evidence type="ECO:0000256" key="3">
    <source>
        <dbReference type="ARBA" id="ARBA00022692"/>
    </source>
</evidence>
<evidence type="ECO:0000256" key="8">
    <source>
        <dbReference type="SAM" id="Phobius"/>
    </source>
</evidence>
<feature type="transmembrane region" description="Helical" evidence="8">
    <location>
        <begin position="205"/>
        <end position="222"/>
    </location>
</feature>
<comment type="caution">
    <text evidence="10">The sequence shown here is derived from an EMBL/GenBank/DDBJ whole genome shotgun (WGS) entry which is preliminary data.</text>
</comment>
<accession>A0A3E1F228</accession>
<evidence type="ECO:0000256" key="1">
    <source>
        <dbReference type="ARBA" id="ARBA00004141"/>
    </source>
</evidence>
<keyword evidence="7" id="KW-0413">Isomerase</keyword>
<feature type="transmembrane region" description="Helical" evidence="8">
    <location>
        <begin position="156"/>
        <end position="179"/>
    </location>
</feature>
<reference evidence="10 11" key="1">
    <citation type="submission" date="2018-08" db="EMBL/GenBank/DDBJ databases">
        <title>The draft genome squence of Brumimicrobium sp. N62.</title>
        <authorList>
            <person name="Du Z.-J."/>
            <person name="Luo H.-R."/>
        </authorList>
    </citation>
    <scope>NUCLEOTIDE SEQUENCE [LARGE SCALE GENOMIC DNA]</scope>
    <source>
        <strain evidence="10 11">N62</strain>
    </source>
</reference>
<evidence type="ECO:0000256" key="4">
    <source>
        <dbReference type="ARBA" id="ARBA00022746"/>
    </source>
</evidence>
<dbReference type="OrthoDB" id="5195186at2"/>
<evidence type="ECO:0000256" key="7">
    <source>
        <dbReference type="ARBA" id="ARBA00023235"/>
    </source>
</evidence>
<dbReference type="EMBL" id="QURB01000001">
    <property type="protein sequence ID" value="RFC55855.1"/>
    <property type="molecule type" value="Genomic_DNA"/>
</dbReference>
<feature type="transmembrane region" description="Helical" evidence="8">
    <location>
        <begin position="130"/>
        <end position="149"/>
    </location>
</feature>
<organism evidence="10 11">
    <name type="scientific">Brumimicrobium aurantiacum</name>
    <dbReference type="NCBI Taxonomy" id="1737063"/>
    <lineage>
        <taxon>Bacteria</taxon>
        <taxon>Pseudomonadati</taxon>
        <taxon>Bacteroidota</taxon>
        <taxon>Flavobacteriia</taxon>
        <taxon>Flavobacteriales</taxon>
        <taxon>Crocinitomicaceae</taxon>
        <taxon>Brumimicrobium</taxon>
    </lineage>
</organism>
<feature type="transmembrane region" description="Helical" evidence="8">
    <location>
        <begin position="33"/>
        <end position="52"/>
    </location>
</feature>
<dbReference type="Proteomes" id="UP000257127">
    <property type="component" value="Unassembled WGS sequence"/>
</dbReference>
<comment type="pathway">
    <text evidence="2">Carotenoid biosynthesis.</text>
</comment>
<keyword evidence="6 8" id="KW-0472">Membrane</keyword>
<keyword evidence="11" id="KW-1185">Reference proteome</keyword>
<keyword evidence="5 8" id="KW-1133">Transmembrane helix</keyword>
<evidence type="ECO:0000256" key="5">
    <source>
        <dbReference type="ARBA" id="ARBA00022989"/>
    </source>
</evidence>
<dbReference type="InterPro" id="IPR017825">
    <property type="entry name" value="Lycopene_cyclase_dom"/>
</dbReference>
<proteinExistence type="predicted"/>
<dbReference type="AlphaFoldDB" id="A0A3E1F228"/>
<evidence type="ECO:0000256" key="6">
    <source>
        <dbReference type="ARBA" id="ARBA00023136"/>
    </source>
</evidence>
<dbReference type="RefSeq" id="WP_116879690.1">
    <property type="nucleotide sequence ID" value="NZ_QURB01000001.1"/>
</dbReference>
<name>A0A3E1F228_9FLAO</name>
<feature type="domain" description="Lycopene cyclase" evidence="9">
    <location>
        <begin position="3"/>
        <end position="93"/>
    </location>
</feature>
<dbReference type="GO" id="GO:0045436">
    <property type="term" value="F:lycopene beta cyclase activity"/>
    <property type="evidence" value="ECO:0007669"/>
    <property type="project" value="UniProtKB-ARBA"/>
</dbReference>
<evidence type="ECO:0000313" key="11">
    <source>
        <dbReference type="Proteomes" id="UP000257127"/>
    </source>
</evidence>
<keyword evidence="3 8" id="KW-0812">Transmembrane</keyword>
<dbReference type="GO" id="GO:0016020">
    <property type="term" value="C:membrane"/>
    <property type="evidence" value="ECO:0007669"/>
    <property type="project" value="UniProtKB-SubCell"/>
</dbReference>
<feature type="transmembrane region" description="Helical" evidence="8">
    <location>
        <begin position="72"/>
        <end position="94"/>
    </location>
</feature>
<evidence type="ECO:0000259" key="9">
    <source>
        <dbReference type="Pfam" id="PF18916"/>
    </source>
</evidence>
<evidence type="ECO:0000256" key="2">
    <source>
        <dbReference type="ARBA" id="ARBA00004829"/>
    </source>
</evidence>
<evidence type="ECO:0000313" key="10">
    <source>
        <dbReference type="EMBL" id="RFC55855.1"/>
    </source>
</evidence>
<gene>
    <name evidence="10" type="ORF">DXU93_02650</name>
</gene>
<feature type="transmembrane region" description="Helical" evidence="8">
    <location>
        <begin position="106"/>
        <end position="124"/>
    </location>
</feature>
<dbReference type="NCBIfam" id="TIGR03462">
    <property type="entry name" value="CarR_dom_SF"/>
    <property type="match status" value="1"/>
</dbReference>
<protein>
    <submittedName>
        <fullName evidence="10">Lycopene cyclase domain-containing protein</fullName>
    </submittedName>
</protein>
<feature type="domain" description="Lycopene cyclase" evidence="9">
    <location>
        <begin position="128"/>
        <end position="222"/>
    </location>
</feature>
<dbReference type="GO" id="GO:0016872">
    <property type="term" value="F:intramolecular lyase activity"/>
    <property type="evidence" value="ECO:0007669"/>
    <property type="project" value="InterPro"/>
</dbReference>
<dbReference type="Pfam" id="PF18916">
    <property type="entry name" value="Lycopene_cyc"/>
    <property type="match status" value="2"/>
</dbReference>
<dbReference type="GO" id="GO:0016117">
    <property type="term" value="P:carotenoid biosynthetic process"/>
    <property type="evidence" value="ECO:0007669"/>
    <property type="project" value="UniProtKB-KW"/>
</dbReference>
<sequence>MSLYLWINILSIAGPLLLSFDKKVHFYSHWKTLFPSILVIGSLFIAWDIYFTDIGVWGFNEEYLSGYYFFNLPIEECLFFFTIPYACVFIYEVVKAYFPNFKPVRFSYYFSLIFTVFCIVMSILYSGNWYTFVALLGAGILNWIVYFGFTPKWYSSFIVAFLITQIPFLIVNGILTGVATDHPVVWYNENEIIDFRILSIPIEDVFYNFFMLFSIVIVHEYLRSLWDIKTKNT</sequence>
<feature type="transmembrane region" description="Helical" evidence="8">
    <location>
        <begin position="6"/>
        <end position="21"/>
    </location>
</feature>
<comment type="subcellular location">
    <subcellularLocation>
        <location evidence="1">Membrane</location>
        <topology evidence="1">Multi-pass membrane protein</topology>
    </subcellularLocation>
</comment>